<feature type="domain" description="Activator of Hsp90 ATPase homologue 1/2-like C-terminal" evidence="2">
    <location>
        <begin position="28"/>
        <end position="160"/>
    </location>
</feature>
<sequence length="162" mass="18263">MTAQPLERDFLKSAPGQEPILVEGLFRATPARVFQAFTVPEEINDWFLPAGRLADVEIDLKVGGLWRFVLQNDHEKQERLEGEYLEIAAPNLLKFSWRHVVELADGTRQETDRSFVSISFKAAGSATQVRLRHEAIKTEDARLGVGTGWADCLHRMTGFLAK</sequence>
<name>A0A0M7A0A6_9HYPH</name>
<accession>A0A0M7A0A6</accession>
<dbReference type="EMBL" id="CXWD01000005">
    <property type="protein sequence ID" value="CTQ68027.1"/>
    <property type="molecule type" value="Genomic_DNA"/>
</dbReference>
<dbReference type="AlphaFoldDB" id="A0A0M7A0A6"/>
<dbReference type="STRING" id="388408.LAX5112_01609"/>
<dbReference type="RefSeq" id="WP_055671388.1">
    <property type="nucleotide sequence ID" value="NZ_CXWD01000005.1"/>
</dbReference>
<keyword evidence="4" id="KW-1185">Reference proteome</keyword>
<proteinExistence type="inferred from homology"/>
<protein>
    <recommendedName>
        <fullName evidence="2">Activator of Hsp90 ATPase homologue 1/2-like C-terminal domain-containing protein</fullName>
    </recommendedName>
</protein>
<dbReference type="Proteomes" id="UP000053235">
    <property type="component" value="Unassembled WGS sequence"/>
</dbReference>
<dbReference type="InterPro" id="IPR013538">
    <property type="entry name" value="ASHA1/2-like_C"/>
</dbReference>
<dbReference type="Pfam" id="PF08327">
    <property type="entry name" value="AHSA1"/>
    <property type="match status" value="1"/>
</dbReference>
<dbReference type="Gene3D" id="3.30.530.20">
    <property type="match status" value="1"/>
</dbReference>
<dbReference type="OrthoDB" id="9786557at2"/>
<evidence type="ECO:0000256" key="1">
    <source>
        <dbReference type="ARBA" id="ARBA00006817"/>
    </source>
</evidence>
<dbReference type="CDD" id="cd07814">
    <property type="entry name" value="SRPBCC_CalC_Aha1-like"/>
    <property type="match status" value="1"/>
</dbReference>
<evidence type="ECO:0000313" key="4">
    <source>
        <dbReference type="Proteomes" id="UP000053235"/>
    </source>
</evidence>
<evidence type="ECO:0000313" key="3">
    <source>
        <dbReference type="EMBL" id="CTQ68027.1"/>
    </source>
</evidence>
<dbReference type="InterPro" id="IPR023393">
    <property type="entry name" value="START-like_dom_sf"/>
</dbReference>
<dbReference type="SUPFAM" id="SSF55961">
    <property type="entry name" value="Bet v1-like"/>
    <property type="match status" value="1"/>
</dbReference>
<gene>
    <name evidence="3" type="ORF">LAX5112_01609</name>
</gene>
<organism evidence="3 4">
    <name type="scientific">Roseibium alexandrii</name>
    <dbReference type="NCBI Taxonomy" id="388408"/>
    <lineage>
        <taxon>Bacteria</taxon>
        <taxon>Pseudomonadati</taxon>
        <taxon>Pseudomonadota</taxon>
        <taxon>Alphaproteobacteria</taxon>
        <taxon>Hyphomicrobiales</taxon>
        <taxon>Stappiaceae</taxon>
        <taxon>Roseibium</taxon>
    </lineage>
</organism>
<comment type="similarity">
    <text evidence="1">Belongs to the AHA1 family.</text>
</comment>
<evidence type="ECO:0000259" key="2">
    <source>
        <dbReference type="Pfam" id="PF08327"/>
    </source>
</evidence>
<reference evidence="4" key="1">
    <citation type="submission" date="2015-07" db="EMBL/GenBank/DDBJ databases">
        <authorList>
            <person name="Rodrigo-Torres Lidia"/>
            <person name="Arahal R.David."/>
        </authorList>
    </citation>
    <scope>NUCLEOTIDE SEQUENCE [LARGE SCALE GENOMIC DNA]</scope>
    <source>
        <strain evidence="4">CECT 5112</strain>
    </source>
</reference>